<gene>
    <name evidence="2" type="ORF">EII38_00155</name>
</gene>
<dbReference type="Gene3D" id="3.20.100.30">
    <property type="entry name" value="VTC, catalytic tunnel domain"/>
    <property type="match status" value="1"/>
</dbReference>
<accession>A0A3P1VIG2</accession>
<evidence type="ECO:0000313" key="3">
    <source>
        <dbReference type="Proteomes" id="UP000281771"/>
    </source>
</evidence>
<keyword evidence="3" id="KW-1185">Reference proteome</keyword>
<dbReference type="Pfam" id="PF09359">
    <property type="entry name" value="VTC"/>
    <property type="match status" value="1"/>
</dbReference>
<dbReference type="CDD" id="cd07750">
    <property type="entry name" value="PolyPPase_VTC_like"/>
    <property type="match status" value="1"/>
</dbReference>
<dbReference type="InterPro" id="IPR042267">
    <property type="entry name" value="VTC_sf"/>
</dbReference>
<dbReference type="Proteomes" id="UP000281771">
    <property type="component" value="Unassembled WGS sequence"/>
</dbReference>
<dbReference type="InterPro" id="IPR018966">
    <property type="entry name" value="VTC_domain"/>
</dbReference>
<dbReference type="STRING" id="1123309.GCA_000377005_01235"/>
<evidence type="ECO:0000313" key="2">
    <source>
        <dbReference type="EMBL" id="RRD32183.1"/>
    </source>
</evidence>
<dbReference type="EMBL" id="RQZA01000001">
    <property type="protein sequence ID" value="RRD32183.1"/>
    <property type="molecule type" value="Genomic_DNA"/>
</dbReference>
<dbReference type="InterPro" id="IPR033469">
    <property type="entry name" value="CYTH-like_dom_sf"/>
</dbReference>
<dbReference type="RefSeq" id="WP_124775058.1">
    <property type="nucleotide sequence ID" value="NZ_RQZA01000001.1"/>
</dbReference>
<organism evidence="2 3">
    <name type="scientific">Streptococcus minor</name>
    <dbReference type="NCBI Taxonomy" id="229549"/>
    <lineage>
        <taxon>Bacteria</taxon>
        <taxon>Bacillati</taxon>
        <taxon>Bacillota</taxon>
        <taxon>Bacilli</taxon>
        <taxon>Lactobacillales</taxon>
        <taxon>Streptococcaceae</taxon>
        <taxon>Streptococcus</taxon>
    </lineage>
</organism>
<dbReference type="AlphaFoldDB" id="A0A3P1VIG2"/>
<name>A0A3P1VIG2_9STRE</name>
<proteinExistence type="predicted"/>
<feature type="domain" description="VTC" evidence="1">
    <location>
        <begin position="11"/>
        <end position="231"/>
    </location>
</feature>
<comment type="caution">
    <text evidence="2">The sequence shown here is derived from an EMBL/GenBank/DDBJ whole genome shotgun (WGS) entry which is preliminary data.</text>
</comment>
<protein>
    <submittedName>
        <fullName evidence="2">Polyphosphate polymerase domain-containing protein</fullName>
    </submittedName>
</protein>
<reference evidence="2 3" key="1">
    <citation type="submission" date="2018-11" db="EMBL/GenBank/DDBJ databases">
        <title>Genomes From Bacteria Associated with the Canine Oral Cavity: a Test Case for Automated Genome-Based Taxonomic Assignment.</title>
        <authorList>
            <person name="Coil D.A."/>
            <person name="Jospin G."/>
            <person name="Darling A.E."/>
            <person name="Wallis C."/>
            <person name="Davis I.J."/>
            <person name="Harris S."/>
            <person name="Eisen J.A."/>
            <person name="Holcombe L.J."/>
            <person name="O'Flynn C."/>
        </authorList>
    </citation>
    <scope>NUCLEOTIDE SEQUENCE [LARGE SCALE GENOMIC DNA]</scope>
    <source>
        <strain evidence="2 3">OH4621_COT-116</strain>
    </source>
</reference>
<sequence length="248" mass="29639">MTTRTIQQQFKRKESKYILDEKIFAQFKKELSQYMIEDQFANSTISNVYFDNEDFDMIQDALAKRNGREKVRMRIYDAIPSQTSQAFLEIKKKLDDVGYKYRLVSTPTSIAHDVEYFSEKNNIMDTKVSSELQHVVQRYGKLRPKMYIYYDRLSYRGKTDHHIRLTIDQNLVFRDSEVMLLQKKFGFPLLPKQLMIMEIKVPNQLPNWLLNLLEKYQIEQQSFSKYSTAYQLRQDMMKGVSLANRLIF</sequence>
<dbReference type="GO" id="GO:0006799">
    <property type="term" value="P:polyphosphate biosynthetic process"/>
    <property type="evidence" value="ECO:0007669"/>
    <property type="project" value="UniProtKB-ARBA"/>
</dbReference>
<evidence type="ECO:0000259" key="1">
    <source>
        <dbReference type="Pfam" id="PF09359"/>
    </source>
</evidence>
<dbReference type="SUPFAM" id="SSF55154">
    <property type="entry name" value="CYTH-like phosphatases"/>
    <property type="match status" value="1"/>
</dbReference>